<evidence type="ECO:0000313" key="1">
    <source>
        <dbReference type="EMBL" id="QJA98245.1"/>
    </source>
</evidence>
<gene>
    <name evidence="1" type="ORF">MM171A02078_0004</name>
</gene>
<proteinExistence type="predicted"/>
<accession>A0A6M3LZP5</accession>
<reference evidence="1" key="1">
    <citation type="submission" date="2020-03" db="EMBL/GenBank/DDBJ databases">
        <title>The deep terrestrial virosphere.</title>
        <authorList>
            <person name="Holmfeldt K."/>
            <person name="Nilsson E."/>
            <person name="Simone D."/>
            <person name="Lopez-Fernandez M."/>
            <person name="Wu X."/>
            <person name="de Brujin I."/>
            <person name="Lundin D."/>
            <person name="Andersson A."/>
            <person name="Bertilsson S."/>
            <person name="Dopson M."/>
        </authorList>
    </citation>
    <scope>NUCLEOTIDE SEQUENCE</scope>
    <source>
        <strain evidence="1">MM171A02078</strain>
    </source>
</reference>
<organism evidence="1">
    <name type="scientific">viral metagenome</name>
    <dbReference type="NCBI Taxonomy" id="1070528"/>
    <lineage>
        <taxon>unclassified sequences</taxon>
        <taxon>metagenomes</taxon>
        <taxon>organismal metagenomes</taxon>
    </lineage>
</organism>
<dbReference type="AlphaFoldDB" id="A0A6M3LZP5"/>
<sequence>MEAIATLNRICQEVGVCEEIPSDHELLLHFGVEELASPGLVVNEARAKASPCSCFTYKSKDLCWSKGIIGMLKQDQQDIYCVAGKTYQARPKLVERYQTFAAAADEAHKKIAAMPSGVERLEAWLGAMSEELAKREIEV</sequence>
<protein>
    <submittedName>
        <fullName evidence="1">Uncharacterized protein</fullName>
    </submittedName>
</protein>
<name>A0A6M3LZP5_9ZZZZ</name>
<dbReference type="EMBL" id="MT143565">
    <property type="protein sequence ID" value="QJA98245.1"/>
    <property type="molecule type" value="Genomic_DNA"/>
</dbReference>